<gene>
    <name evidence="2" type="ORF">Ari01nite_95070</name>
</gene>
<comment type="caution">
    <text evidence="2">The sequence shown here is derived from an EMBL/GenBank/DDBJ whole genome shotgun (WGS) entry which is preliminary data.</text>
</comment>
<keyword evidence="1" id="KW-1133">Transmembrane helix</keyword>
<evidence type="ECO:0000256" key="1">
    <source>
        <dbReference type="SAM" id="Phobius"/>
    </source>
</evidence>
<evidence type="ECO:0000313" key="3">
    <source>
        <dbReference type="Proteomes" id="UP000636960"/>
    </source>
</evidence>
<keyword evidence="1" id="KW-0472">Membrane</keyword>
<dbReference type="AlphaFoldDB" id="A0A919KB02"/>
<feature type="transmembrane region" description="Helical" evidence="1">
    <location>
        <begin position="37"/>
        <end position="57"/>
    </location>
</feature>
<keyword evidence="1" id="KW-0812">Transmembrane</keyword>
<organism evidence="2 3">
    <name type="scientific">Paractinoplanes rishiriensis</name>
    <dbReference type="NCBI Taxonomy" id="1050105"/>
    <lineage>
        <taxon>Bacteria</taxon>
        <taxon>Bacillati</taxon>
        <taxon>Actinomycetota</taxon>
        <taxon>Actinomycetes</taxon>
        <taxon>Micromonosporales</taxon>
        <taxon>Micromonosporaceae</taxon>
        <taxon>Paractinoplanes</taxon>
    </lineage>
</organism>
<keyword evidence="3" id="KW-1185">Reference proteome</keyword>
<evidence type="ECO:0000313" key="2">
    <source>
        <dbReference type="EMBL" id="GIF02043.1"/>
    </source>
</evidence>
<protein>
    <submittedName>
        <fullName evidence="2">Uncharacterized protein</fullName>
    </submittedName>
</protein>
<name>A0A919KB02_9ACTN</name>
<accession>A0A919KB02</accession>
<dbReference type="EMBL" id="BOMV01000118">
    <property type="protein sequence ID" value="GIF02043.1"/>
    <property type="molecule type" value="Genomic_DNA"/>
</dbReference>
<reference evidence="2" key="1">
    <citation type="submission" date="2021-01" db="EMBL/GenBank/DDBJ databases">
        <title>Whole genome shotgun sequence of Actinoplanes rishiriensis NBRC 108556.</title>
        <authorList>
            <person name="Komaki H."/>
            <person name="Tamura T."/>
        </authorList>
    </citation>
    <scope>NUCLEOTIDE SEQUENCE</scope>
    <source>
        <strain evidence="2">NBRC 108556</strain>
    </source>
</reference>
<sequence>MRESPESRGPGGEGGSVFRNFLAAPTALTEALPPSGLLTISLLLSALLVGLAASALAS</sequence>
<dbReference type="Proteomes" id="UP000636960">
    <property type="component" value="Unassembled WGS sequence"/>
</dbReference>
<proteinExistence type="predicted"/>